<comment type="caution">
    <text evidence="2">The sequence shown here is derived from an EMBL/GenBank/DDBJ whole genome shotgun (WGS) entry which is preliminary data.</text>
</comment>
<feature type="compositionally biased region" description="Polar residues" evidence="1">
    <location>
        <begin position="156"/>
        <end position="166"/>
    </location>
</feature>
<feature type="compositionally biased region" description="Basic and acidic residues" evidence="1">
    <location>
        <begin position="304"/>
        <end position="314"/>
    </location>
</feature>
<organism evidence="2 3">
    <name type="scientific">Fusarium kuroshium</name>
    <dbReference type="NCBI Taxonomy" id="2010991"/>
    <lineage>
        <taxon>Eukaryota</taxon>
        <taxon>Fungi</taxon>
        <taxon>Dikarya</taxon>
        <taxon>Ascomycota</taxon>
        <taxon>Pezizomycotina</taxon>
        <taxon>Sordariomycetes</taxon>
        <taxon>Hypocreomycetidae</taxon>
        <taxon>Hypocreales</taxon>
        <taxon>Nectriaceae</taxon>
        <taxon>Fusarium</taxon>
        <taxon>Fusarium solani species complex</taxon>
    </lineage>
</organism>
<dbReference type="AlphaFoldDB" id="A0A3M2RYM0"/>
<evidence type="ECO:0000313" key="2">
    <source>
        <dbReference type="EMBL" id="RMJ10055.1"/>
    </source>
</evidence>
<proteinExistence type="predicted"/>
<feature type="compositionally biased region" description="Basic and acidic residues" evidence="1">
    <location>
        <begin position="282"/>
        <end position="291"/>
    </location>
</feature>
<feature type="region of interest" description="Disordered" evidence="1">
    <location>
        <begin position="242"/>
        <end position="326"/>
    </location>
</feature>
<protein>
    <submittedName>
        <fullName evidence="2">Uncharacterized protein</fullName>
    </submittedName>
</protein>
<feature type="region of interest" description="Disordered" evidence="1">
    <location>
        <begin position="127"/>
        <end position="187"/>
    </location>
</feature>
<reference evidence="2 3" key="1">
    <citation type="submission" date="2017-06" db="EMBL/GenBank/DDBJ databases">
        <title>Comparative genomic analysis of Ambrosia Fusariam Clade fungi.</title>
        <authorList>
            <person name="Stajich J.E."/>
            <person name="Carrillo J."/>
            <person name="Kijimoto T."/>
            <person name="Eskalen A."/>
            <person name="O'Donnell K."/>
            <person name="Kasson M."/>
        </authorList>
    </citation>
    <scope>NUCLEOTIDE SEQUENCE [LARGE SCALE GENOMIC DNA]</scope>
    <source>
        <strain evidence="2">UCR3666</strain>
    </source>
</reference>
<dbReference type="Proteomes" id="UP000277212">
    <property type="component" value="Unassembled WGS sequence"/>
</dbReference>
<feature type="compositionally biased region" description="Basic and acidic residues" evidence="1">
    <location>
        <begin position="172"/>
        <end position="186"/>
    </location>
</feature>
<feature type="compositionally biased region" description="Basic and acidic residues" evidence="1">
    <location>
        <begin position="1"/>
        <end position="10"/>
    </location>
</feature>
<dbReference type="EMBL" id="NKUJ01000217">
    <property type="protein sequence ID" value="RMJ10055.1"/>
    <property type="molecule type" value="Genomic_DNA"/>
</dbReference>
<accession>A0A3M2RYM0</accession>
<gene>
    <name evidence="2" type="ORF">CDV36_010322</name>
</gene>
<feature type="region of interest" description="Disordered" evidence="1">
    <location>
        <begin position="1"/>
        <end position="22"/>
    </location>
</feature>
<keyword evidence="3" id="KW-1185">Reference proteome</keyword>
<evidence type="ECO:0000313" key="3">
    <source>
        <dbReference type="Proteomes" id="UP000277212"/>
    </source>
</evidence>
<name>A0A3M2RYM0_9HYPO</name>
<sequence length="353" mass="39337">MTSNEHDTRAAGKAPKGHKEEETMQINLMRLRQLQRFYLDLRNEKRSIPFERGLTRAKLLKMIHDAGPDFMQQVELVSPLFSPDDKPFKDNERWMKNWSRVPNSFSTSFTNHKKIVARMLPAGSKQGTAAHAKLGSGSGTAHDESFVEVSGHSPPEDSTSEPTLDSTLCVEKPTEHSETRHQDERPQGSFTAFAEKGSSSNVPVSEAVLKALGEFTLEPQTVPSPGGAAVATDLTNTSRQVRFADSDASTAHAARLFPGKQQSSDPDSGRSLSPAVRPKPGRVRDGVERDASQLQQLRTPAGRADTDKKDKGNDLTEEQAEEDKEWRTEQLRAWYRWWHKGHVERESARSANK</sequence>
<evidence type="ECO:0000256" key="1">
    <source>
        <dbReference type="SAM" id="MobiDB-lite"/>
    </source>
</evidence>